<organism evidence="2 3">
    <name type="scientific">Candidatus Curtissbacteria bacterium RIFCSPHIGHO2_01_FULL_41_11</name>
    <dbReference type="NCBI Taxonomy" id="1797711"/>
    <lineage>
        <taxon>Bacteria</taxon>
        <taxon>Candidatus Curtissiibacteriota</taxon>
    </lineage>
</organism>
<feature type="transmembrane region" description="Helical" evidence="1">
    <location>
        <begin position="6"/>
        <end position="25"/>
    </location>
</feature>
<keyword evidence="1" id="KW-0812">Transmembrane</keyword>
<feature type="transmembrane region" description="Helical" evidence="1">
    <location>
        <begin position="32"/>
        <end position="54"/>
    </location>
</feature>
<evidence type="ECO:0008006" key="4">
    <source>
        <dbReference type="Google" id="ProtNLM"/>
    </source>
</evidence>
<proteinExistence type="predicted"/>
<gene>
    <name evidence="2" type="ORF">A2870_04430</name>
</gene>
<evidence type="ECO:0000313" key="3">
    <source>
        <dbReference type="Proteomes" id="UP000179102"/>
    </source>
</evidence>
<keyword evidence="1" id="KW-0472">Membrane</keyword>
<dbReference type="PANTHER" id="PTHR37309:SF1">
    <property type="entry name" value="SLR0284 PROTEIN"/>
    <property type="match status" value="1"/>
</dbReference>
<dbReference type="PANTHER" id="PTHR37309">
    <property type="entry name" value="SLR0284 PROTEIN"/>
    <property type="match status" value="1"/>
</dbReference>
<comment type="caution">
    <text evidence="2">The sequence shown here is derived from an EMBL/GenBank/DDBJ whole genome shotgun (WGS) entry which is preliminary data.</text>
</comment>
<name>A0A1F5G571_9BACT</name>
<reference evidence="2 3" key="1">
    <citation type="journal article" date="2016" name="Nat. Commun.">
        <title>Thousands of microbial genomes shed light on interconnected biogeochemical processes in an aquifer system.</title>
        <authorList>
            <person name="Anantharaman K."/>
            <person name="Brown C.T."/>
            <person name="Hug L.A."/>
            <person name="Sharon I."/>
            <person name="Castelle C.J."/>
            <person name="Probst A.J."/>
            <person name="Thomas B.C."/>
            <person name="Singh A."/>
            <person name="Wilkins M.J."/>
            <person name="Karaoz U."/>
            <person name="Brodie E.L."/>
            <person name="Williams K.H."/>
            <person name="Hubbard S.S."/>
            <person name="Banfield J.F."/>
        </authorList>
    </citation>
    <scope>NUCLEOTIDE SEQUENCE [LARGE SCALE GENOMIC DNA]</scope>
</reference>
<sequence length="117" mass="12439">MVSVLVNWILSALALIITANLVPGFHVANFTTALIVALVLGIVNAIIKPILVILTLPINILTFGLFTFVINALLILLVAQFVKGFAVVGFVPALVAAVILWGISHLINFVIFPVKAV</sequence>
<dbReference type="AlphaFoldDB" id="A0A1F5G571"/>
<dbReference type="STRING" id="1797711.A2870_04430"/>
<evidence type="ECO:0000313" key="2">
    <source>
        <dbReference type="EMBL" id="OGD86989.1"/>
    </source>
</evidence>
<keyword evidence="1" id="KW-1133">Transmembrane helix</keyword>
<dbReference type="InterPro" id="IPR007165">
    <property type="entry name" value="Phage_holin_4_2"/>
</dbReference>
<feature type="transmembrane region" description="Helical" evidence="1">
    <location>
        <begin position="85"/>
        <end position="111"/>
    </location>
</feature>
<protein>
    <recommendedName>
        <fullName evidence="4">Phage holin family protein</fullName>
    </recommendedName>
</protein>
<feature type="transmembrane region" description="Helical" evidence="1">
    <location>
        <begin position="60"/>
        <end position="78"/>
    </location>
</feature>
<dbReference type="Pfam" id="PF04020">
    <property type="entry name" value="Phage_holin_4_2"/>
    <property type="match status" value="1"/>
</dbReference>
<accession>A0A1F5G571</accession>
<dbReference type="Proteomes" id="UP000179102">
    <property type="component" value="Unassembled WGS sequence"/>
</dbReference>
<dbReference type="EMBL" id="MFAZ01000025">
    <property type="protein sequence ID" value="OGD86989.1"/>
    <property type="molecule type" value="Genomic_DNA"/>
</dbReference>
<evidence type="ECO:0000256" key="1">
    <source>
        <dbReference type="SAM" id="Phobius"/>
    </source>
</evidence>